<evidence type="ECO:0000256" key="5">
    <source>
        <dbReference type="ARBA" id="ARBA00023136"/>
    </source>
</evidence>
<dbReference type="EMBL" id="MDYN01000002">
    <property type="protein sequence ID" value="OQD89893.1"/>
    <property type="molecule type" value="Genomic_DNA"/>
</dbReference>
<feature type="transmembrane region" description="Helical" evidence="6">
    <location>
        <begin position="171"/>
        <end position="192"/>
    </location>
</feature>
<accession>A0A1V6QL12</accession>
<organism evidence="8 9">
    <name type="scientific">Penicillium antarcticum</name>
    <dbReference type="NCBI Taxonomy" id="416450"/>
    <lineage>
        <taxon>Eukaryota</taxon>
        <taxon>Fungi</taxon>
        <taxon>Dikarya</taxon>
        <taxon>Ascomycota</taxon>
        <taxon>Pezizomycotina</taxon>
        <taxon>Eurotiomycetes</taxon>
        <taxon>Eurotiomycetidae</taxon>
        <taxon>Eurotiales</taxon>
        <taxon>Aspergillaceae</taxon>
        <taxon>Penicillium</taxon>
    </lineage>
</organism>
<proteinExistence type="inferred from homology"/>
<keyword evidence="5 6" id="KW-0472">Membrane</keyword>
<dbReference type="GO" id="GO:0005351">
    <property type="term" value="F:carbohydrate:proton symporter activity"/>
    <property type="evidence" value="ECO:0007669"/>
    <property type="project" value="TreeGrafter"/>
</dbReference>
<feature type="transmembrane region" description="Helical" evidence="6">
    <location>
        <begin position="239"/>
        <end position="260"/>
    </location>
</feature>
<keyword evidence="3 6" id="KW-0812">Transmembrane</keyword>
<dbReference type="InterPro" id="IPR005828">
    <property type="entry name" value="MFS_sugar_transport-like"/>
</dbReference>
<dbReference type="PANTHER" id="PTHR48022">
    <property type="entry name" value="PLASTIDIC GLUCOSE TRANSPORTER 4"/>
    <property type="match status" value="1"/>
</dbReference>
<keyword evidence="9" id="KW-1185">Reference proteome</keyword>
<evidence type="ECO:0000313" key="9">
    <source>
        <dbReference type="Proteomes" id="UP000191672"/>
    </source>
</evidence>
<dbReference type="Pfam" id="PF00083">
    <property type="entry name" value="Sugar_tr"/>
    <property type="match status" value="1"/>
</dbReference>
<feature type="transmembrane region" description="Helical" evidence="6">
    <location>
        <begin position="213"/>
        <end position="233"/>
    </location>
</feature>
<keyword evidence="4 6" id="KW-1133">Transmembrane helix</keyword>
<dbReference type="InterPro" id="IPR020846">
    <property type="entry name" value="MFS_dom"/>
</dbReference>
<sequence>MAIGGVWVSYWLDFGMSYTNSTAQWRFSLAFPAVFALFMSGVTFFMLESPPGADSPSDDESFISLYTSIRCAINYEDQIGSEFSYRELLTRGELQDFRRRCICFGIQSMEDMCGINLNTYYMSSFISSCVPIWLIDRFGRKSLLIFGTVGMMCMMIMLTVSLSFGTENFTARVFAILSTFSFSIFYSTGGWMSTPFLYPSEISILRIRSKGSAISLLSKWMFNFLVVMISPVAMDNIGWRTYTIFIVSNFVFIFLLYVFYPKTKGLALKQVDKIFEGGDPITRGATYRRRLYGEDFVRGLDEKQDQGNAGHVEDIVKPV</sequence>
<dbReference type="AlphaFoldDB" id="A0A1V6QL12"/>
<gene>
    <name evidence="8" type="ORF">PENANT_c002G02148</name>
</gene>
<name>A0A1V6QL12_9EURO</name>
<dbReference type="InterPro" id="IPR036259">
    <property type="entry name" value="MFS_trans_sf"/>
</dbReference>
<feature type="transmembrane region" description="Helical" evidence="6">
    <location>
        <begin position="27"/>
        <end position="47"/>
    </location>
</feature>
<dbReference type="PANTHER" id="PTHR48022:SF28">
    <property type="entry name" value="MAJOR FACILITATOR SUPERFAMILY (MFS) PROFILE DOMAIN-CONTAINING PROTEIN-RELATED"/>
    <property type="match status" value="1"/>
</dbReference>
<evidence type="ECO:0000256" key="6">
    <source>
        <dbReference type="SAM" id="Phobius"/>
    </source>
</evidence>
<evidence type="ECO:0000313" key="8">
    <source>
        <dbReference type="EMBL" id="OQD89893.1"/>
    </source>
</evidence>
<dbReference type="GO" id="GO:0016020">
    <property type="term" value="C:membrane"/>
    <property type="evidence" value="ECO:0007669"/>
    <property type="project" value="UniProtKB-SubCell"/>
</dbReference>
<dbReference type="InterPro" id="IPR050360">
    <property type="entry name" value="MFS_Sugar_Transporters"/>
</dbReference>
<evidence type="ECO:0000256" key="2">
    <source>
        <dbReference type="ARBA" id="ARBA00010992"/>
    </source>
</evidence>
<dbReference type="SUPFAM" id="SSF103473">
    <property type="entry name" value="MFS general substrate transporter"/>
    <property type="match status" value="1"/>
</dbReference>
<feature type="transmembrane region" description="Helical" evidence="6">
    <location>
        <begin position="119"/>
        <end position="136"/>
    </location>
</feature>
<evidence type="ECO:0000256" key="4">
    <source>
        <dbReference type="ARBA" id="ARBA00022989"/>
    </source>
</evidence>
<evidence type="ECO:0000256" key="3">
    <source>
        <dbReference type="ARBA" id="ARBA00022692"/>
    </source>
</evidence>
<evidence type="ECO:0000259" key="7">
    <source>
        <dbReference type="PROSITE" id="PS50850"/>
    </source>
</evidence>
<feature type="transmembrane region" description="Helical" evidence="6">
    <location>
        <begin position="143"/>
        <end position="165"/>
    </location>
</feature>
<comment type="subcellular location">
    <subcellularLocation>
        <location evidence="1">Membrane</location>
        <topology evidence="1">Multi-pass membrane protein</topology>
    </subcellularLocation>
</comment>
<reference evidence="9" key="1">
    <citation type="journal article" date="2017" name="Nat. Microbiol.">
        <title>Global analysis of biosynthetic gene clusters reveals vast potential of secondary metabolite production in Penicillium species.</title>
        <authorList>
            <person name="Nielsen J.C."/>
            <person name="Grijseels S."/>
            <person name="Prigent S."/>
            <person name="Ji B."/>
            <person name="Dainat J."/>
            <person name="Nielsen K.F."/>
            <person name="Frisvad J.C."/>
            <person name="Workman M."/>
            <person name="Nielsen J."/>
        </authorList>
    </citation>
    <scope>NUCLEOTIDE SEQUENCE [LARGE SCALE GENOMIC DNA]</scope>
    <source>
        <strain evidence="9">IBT 31811</strain>
    </source>
</reference>
<comment type="similarity">
    <text evidence="2">Belongs to the major facilitator superfamily. Sugar transporter (TC 2.A.1.1) family.</text>
</comment>
<dbReference type="Proteomes" id="UP000191672">
    <property type="component" value="Unassembled WGS sequence"/>
</dbReference>
<comment type="caution">
    <text evidence="8">The sequence shown here is derived from an EMBL/GenBank/DDBJ whole genome shotgun (WGS) entry which is preliminary data.</text>
</comment>
<feature type="domain" description="Major facilitator superfamily (MFS) profile" evidence="7">
    <location>
        <begin position="1"/>
        <end position="264"/>
    </location>
</feature>
<evidence type="ECO:0000256" key="1">
    <source>
        <dbReference type="ARBA" id="ARBA00004141"/>
    </source>
</evidence>
<protein>
    <recommendedName>
        <fullName evidence="7">Major facilitator superfamily (MFS) profile domain-containing protein</fullName>
    </recommendedName>
</protein>
<dbReference type="PROSITE" id="PS50850">
    <property type="entry name" value="MFS"/>
    <property type="match status" value="1"/>
</dbReference>
<dbReference type="Gene3D" id="1.20.1250.20">
    <property type="entry name" value="MFS general substrate transporter like domains"/>
    <property type="match status" value="1"/>
</dbReference>